<reference evidence="5" key="1">
    <citation type="submission" date="2018-12" db="EMBL/GenBank/DDBJ databases">
        <title>Genome sequence of Peanibacillus sp.</title>
        <authorList>
            <person name="Subramani G."/>
            <person name="Srinivasan S."/>
            <person name="Kim M.K."/>
        </authorList>
    </citation>
    <scope>NUCLEOTIDE SEQUENCE [LARGE SCALE GENOMIC DNA]</scope>
    <source>
        <strain evidence="5">18JY67-1</strain>
    </source>
</reference>
<feature type="transmembrane region" description="Helical" evidence="2">
    <location>
        <begin position="266"/>
        <end position="284"/>
    </location>
</feature>
<evidence type="ECO:0000259" key="3">
    <source>
        <dbReference type="Pfam" id="PF13559"/>
    </source>
</evidence>
<keyword evidence="2" id="KW-0472">Membrane</keyword>
<dbReference type="EMBL" id="CP034437">
    <property type="protein sequence ID" value="AZN41919.1"/>
    <property type="molecule type" value="Genomic_DNA"/>
</dbReference>
<feature type="transmembrane region" description="Helical" evidence="2">
    <location>
        <begin position="144"/>
        <end position="162"/>
    </location>
</feature>
<evidence type="ECO:0000256" key="2">
    <source>
        <dbReference type="SAM" id="Phobius"/>
    </source>
</evidence>
<feature type="transmembrane region" description="Helical" evidence="2">
    <location>
        <begin position="12"/>
        <end position="30"/>
    </location>
</feature>
<evidence type="ECO:0000313" key="5">
    <source>
        <dbReference type="Proteomes" id="UP000272528"/>
    </source>
</evidence>
<feature type="transmembrane region" description="Helical" evidence="2">
    <location>
        <begin position="122"/>
        <end position="138"/>
    </location>
</feature>
<gene>
    <name evidence="4" type="ORF">EJC50_21240</name>
</gene>
<dbReference type="OrthoDB" id="2663086at2"/>
<dbReference type="AlphaFoldDB" id="A0A3Q8X9K6"/>
<sequence length="441" mass="49970">MRDRLTGTRLLLPTAVLELILHLPLILIVYVYRVNFAPTLTAMLLILFVGYVVGYGVNSLIRFVRAFPRVLVAGVLGGAGGIALYGVNFDGIYTALLLAAAVYRGGRYLITPALNRMMPREFVLGLMYYFLGSIVFSFKSEFDQYKTLMLVCGLFALVMTLFQTNRSNVNRETLSGAVKPLVEPTVRRHNRIFVGIIAGISVLIVISYQMQAIFGAMYRYFKDLYSQMPKDTVQSPLQDGGGQDKSPFPAELLGKPTRTMPHWVDIILYIIVGIVVCFILWLLLRQLKHLPEWIRSLQQKLRELFSRDKGGSSSKGYVDQVERIQKSRKLSELWRGRSKEPRIRWKDLVDNEARVRYLYRRWIGSSVRKGYAFRPSLTPLEVASELQSQKLMTADTAASSELLQAYQQVRYGSGKLSDEQVDRLADSVGRGDGRTDGKNKR</sequence>
<feature type="domain" description="Protein-glutamine gamma-glutamyltransferase-like C-terminal" evidence="3">
    <location>
        <begin position="358"/>
        <end position="426"/>
    </location>
</feature>
<protein>
    <submittedName>
        <fullName evidence="4">DUF4129 domain-containing protein</fullName>
    </submittedName>
</protein>
<accession>A0A3Q8X9K6</accession>
<name>A0A3Q8X9K6_9BACL</name>
<feature type="transmembrane region" description="Helical" evidence="2">
    <location>
        <begin position="192"/>
        <end position="218"/>
    </location>
</feature>
<keyword evidence="2" id="KW-0812">Transmembrane</keyword>
<keyword evidence="2" id="KW-1133">Transmembrane helix</keyword>
<dbReference type="InterPro" id="IPR025403">
    <property type="entry name" value="TgpA-like_C"/>
</dbReference>
<dbReference type="RefSeq" id="WP_126017625.1">
    <property type="nucleotide sequence ID" value="NZ_CP034437.1"/>
</dbReference>
<evidence type="ECO:0000256" key="1">
    <source>
        <dbReference type="SAM" id="MobiDB-lite"/>
    </source>
</evidence>
<dbReference type="Pfam" id="PF13559">
    <property type="entry name" value="DUF4129"/>
    <property type="match status" value="1"/>
</dbReference>
<evidence type="ECO:0000313" key="4">
    <source>
        <dbReference type="EMBL" id="AZN41919.1"/>
    </source>
</evidence>
<dbReference type="KEGG" id="palb:EJC50_21240"/>
<organism evidence="4 5">
    <name type="scientific">Paenibacillus albus</name>
    <dbReference type="NCBI Taxonomy" id="2495582"/>
    <lineage>
        <taxon>Bacteria</taxon>
        <taxon>Bacillati</taxon>
        <taxon>Bacillota</taxon>
        <taxon>Bacilli</taxon>
        <taxon>Bacillales</taxon>
        <taxon>Paenibacillaceae</taxon>
        <taxon>Paenibacillus</taxon>
    </lineage>
</organism>
<feature type="transmembrane region" description="Helical" evidence="2">
    <location>
        <begin position="91"/>
        <end position="110"/>
    </location>
</feature>
<dbReference type="Proteomes" id="UP000272528">
    <property type="component" value="Chromosome"/>
</dbReference>
<keyword evidence="5" id="KW-1185">Reference proteome</keyword>
<proteinExistence type="predicted"/>
<feature type="region of interest" description="Disordered" evidence="1">
    <location>
        <begin position="422"/>
        <end position="441"/>
    </location>
</feature>